<comment type="caution">
    <text evidence="2">The sequence shown here is derived from an EMBL/GenBank/DDBJ whole genome shotgun (WGS) entry which is preliminary data.</text>
</comment>
<reference evidence="2 3" key="1">
    <citation type="submission" date="2019-05" db="EMBL/GenBank/DDBJ databases">
        <title>Another draft genome of Portunus trituberculatus and its Hox gene families provides insights of decapod evolution.</title>
        <authorList>
            <person name="Jeong J.-H."/>
            <person name="Song I."/>
            <person name="Kim S."/>
            <person name="Choi T."/>
            <person name="Kim D."/>
            <person name="Ryu S."/>
            <person name="Kim W."/>
        </authorList>
    </citation>
    <scope>NUCLEOTIDE SEQUENCE [LARGE SCALE GENOMIC DNA]</scope>
    <source>
        <tissue evidence="2">Muscle</tissue>
    </source>
</reference>
<name>A0A5B7H8V9_PORTR</name>
<dbReference type="Pfam" id="PF00551">
    <property type="entry name" value="Formyl_trans_N"/>
    <property type="match status" value="1"/>
</dbReference>
<dbReference type="AlphaFoldDB" id="A0A5B7H8V9"/>
<gene>
    <name evidence="2" type="primary">Aldh1l2_1</name>
    <name evidence="2" type="ORF">E2C01_063326</name>
</gene>
<accession>A0A5B7H8V9</accession>
<dbReference type="OrthoDB" id="310895at2759"/>
<evidence type="ECO:0000259" key="1">
    <source>
        <dbReference type="Pfam" id="PF00551"/>
    </source>
</evidence>
<feature type="domain" description="Formyl transferase N-terminal" evidence="1">
    <location>
        <begin position="6"/>
        <end position="61"/>
    </location>
</feature>
<dbReference type="EMBL" id="VSRR010028898">
    <property type="protein sequence ID" value="MPC69111.1"/>
    <property type="molecule type" value="Genomic_DNA"/>
</dbReference>
<evidence type="ECO:0000313" key="3">
    <source>
        <dbReference type="Proteomes" id="UP000324222"/>
    </source>
</evidence>
<dbReference type="Proteomes" id="UP000324222">
    <property type="component" value="Unassembled WGS sequence"/>
</dbReference>
<dbReference type="SUPFAM" id="SSF53328">
    <property type="entry name" value="Formyltransferase"/>
    <property type="match status" value="1"/>
</dbReference>
<keyword evidence="3" id="KW-1185">Reference proteome</keyword>
<dbReference type="InterPro" id="IPR001555">
    <property type="entry name" value="GART_AS"/>
</dbReference>
<proteinExistence type="predicted"/>
<sequence>MIRIKTLMCGDKKAGFSIFWADDGLDTGPILLQREVDVDPNDTVDSLYNRFMYPEGIKAMVSF</sequence>
<evidence type="ECO:0000313" key="2">
    <source>
        <dbReference type="EMBL" id="MPC69111.1"/>
    </source>
</evidence>
<organism evidence="2 3">
    <name type="scientific">Portunus trituberculatus</name>
    <name type="common">Swimming crab</name>
    <name type="synonym">Neptunus trituberculatus</name>
    <dbReference type="NCBI Taxonomy" id="210409"/>
    <lineage>
        <taxon>Eukaryota</taxon>
        <taxon>Metazoa</taxon>
        <taxon>Ecdysozoa</taxon>
        <taxon>Arthropoda</taxon>
        <taxon>Crustacea</taxon>
        <taxon>Multicrustacea</taxon>
        <taxon>Malacostraca</taxon>
        <taxon>Eumalacostraca</taxon>
        <taxon>Eucarida</taxon>
        <taxon>Decapoda</taxon>
        <taxon>Pleocyemata</taxon>
        <taxon>Brachyura</taxon>
        <taxon>Eubrachyura</taxon>
        <taxon>Portunoidea</taxon>
        <taxon>Portunidae</taxon>
        <taxon>Portuninae</taxon>
        <taxon>Portunus</taxon>
    </lineage>
</organism>
<protein>
    <submittedName>
        <fullName evidence="2">Mitochondrial 10-formyltetrahydrofolate dehydrogenase</fullName>
    </submittedName>
</protein>
<dbReference type="InterPro" id="IPR036477">
    <property type="entry name" value="Formyl_transf_N_sf"/>
</dbReference>
<dbReference type="PROSITE" id="PS00373">
    <property type="entry name" value="GART"/>
    <property type="match status" value="1"/>
</dbReference>
<dbReference type="Gene3D" id="3.40.50.170">
    <property type="entry name" value="Formyl transferase, N-terminal domain"/>
    <property type="match status" value="1"/>
</dbReference>
<dbReference type="InterPro" id="IPR002376">
    <property type="entry name" value="Formyl_transf_N"/>
</dbReference>